<gene>
    <name evidence="3" type="primary">LOC100182150</name>
</gene>
<feature type="compositionally biased region" description="Basic and acidic residues" evidence="2">
    <location>
        <begin position="213"/>
        <end position="250"/>
    </location>
</feature>
<organism evidence="3">
    <name type="scientific">Phallusia mammillata</name>
    <dbReference type="NCBI Taxonomy" id="59560"/>
    <lineage>
        <taxon>Eukaryota</taxon>
        <taxon>Metazoa</taxon>
        <taxon>Chordata</taxon>
        <taxon>Tunicata</taxon>
        <taxon>Ascidiacea</taxon>
        <taxon>Phlebobranchia</taxon>
        <taxon>Ascidiidae</taxon>
        <taxon>Phallusia</taxon>
    </lineage>
</organism>
<reference evidence="3" key="1">
    <citation type="submission" date="2020-04" db="EMBL/GenBank/DDBJ databases">
        <authorList>
            <person name="Neveu A P."/>
        </authorList>
    </citation>
    <scope>NUCLEOTIDE SEQUENCE</scope>
    <source>
        <tissue evidence="3">Whole embryo</tissue>
    </source>
</reference>
<dbReference type="EMBL" id="LR786849">
    <property type="protein sequence ID" value="CAB3262711.1"/>
    <property type="molecule type" value="mRNA"/>
</dbReference>
<name>A0A6F9DHN0_9ASCI</name>
<protein>
    <submittedName>
        <fullName evidence="3">Uncharacterized protein LOC100182150</fullName>
    </submittedName>
</protein>
<accession>A0A6F9DHN0</accession>
<dbReference type="Gene3D" id="1.20.920.20">
    <property type="match status" value="1"/>
</dbReference>
<feature type="compositionally biased region" description="Basic and acidic residues" evidence="2">
    <location>
        <begin position="257"/>
        <end position="268"/>
    </location>
</feature>
<evidence type="ECO:0000256" key="1">
    <source>
        <dbReference type="SAM" id="Coils"/>
    </source>
</evidence>
<sequence>MLTVANQDRDGLLKELFKIYDQESLHLLTAEQVQLLYQDVRIGGLSISQVAASMHYVCGNSDFLLSNDIRSVVEEMDRRYYLVQDLQWEFALLDNLHVGRISVEKSRFLFQAVHGNLFSNRKWERFLKSRPVPLAPLAFDEIEVELCNRPQPNDWDVMDLQGGAKPRIEVKSLDRPVQKILQQAPFVEQNIRAVSPIIATDAQVTPPQSNEDTDQRLKEAAAAEAEKREEAKRRKLAEDAAKRRERDEKRKARREARRAEKQAKAMEEKERLRFNLEDAIDAEEEKLLEPAIKDYKSAKSKHRTSDDLLAKAERLLEMLKSRDALKDATTRRIIADLEEALKKARKMGFHRSEDELANEVAQADELLERLKRIERLRSEVLELKQSTIAEIRSYQKPMPVIHQVMTATYLLLGVPEKETKKWTTIQTLLGKTGREGLKRRISQCNINDITAAVASRARDIMGDVDLEAIRDVSAGAATFFVWVEGMIEEVLSEN</sequence>
<feature type="coiled-coil region" evidence="1">
    <location>
        <begin position="349"/>
        <end position="383"/>
    </location>
</feature>
<evidence type="ECO:0000256" key="2">
    <source>
        <dbReference type="SAM" id="MobiDB-lite"/>
    </source>
</evidence>
<keyword evidence="1" id="KW-0175">Coiled coil</keyword>
<evidence type="ECO:0000313" key="3">
    <source>
        <dbReference type="EMBL" id="CAB3262711.1"/>
    </source>
</evidence>
<dbReference type="AlphaFoldDB" id="A0A6F9DHN0"/>
<feature type="region of interest" description="Disordered" evidence="2">
    <location>
        <begin position="202"/>
        <end position="268"/>
    </location>
</feature>
<proteinExistence type="evidence at transcript level"/>